<dbReference type="EMBL" id="FODJ01000002">
    <property type="protein sequence ID" value="SEN91850.1"/>
    <property type="molecule type" value="Genomic_DNA"/>
</dbReference>
<sequence length="229" mass="25389">MRCMQLSEHVWKLSSRVIIPISIWVVRDEDGVILIDAGIGMMAKKVIKQVEALKIGPIKAILLTHGHSDHIGGLTMLSQDYQLPVYASAKEIPYLAGDHAYPGRKKAVAYVEKAKLTPLPEQDGELTVISGLRPYLTPGHSPGHVVYYHEGDRVLIGGDLFTSKQGQLKRPYALFTPYMNQAVESGAIVKQLQPDTVSPCHGGEVVRPAEQYDHYLLDWKQKKKGKGIK</sequence>
<dbReference type="SMART" id="SM00849">
    <property type="entry name" value="Lactamase_B"/>
    <property type="match status" value="1"/>
</dbReference>
<feature type="domain" description="Metallo-beta-lactamase" evidence="1">
    <location>
        <begin position="20"/>
        <end position="201"/>
    </location>
</feature>
<dbReference type="SUPFAM" id="SSF56281">
    <property type="entry name" value="Metallo-hydrolase/oxidoreductase"/>
    <property type="match status" value="1"/>
</dbReference>
<accession>A0A1H8KFX6</accession>
<evidence type="ECO:0000259" key="1">
    <source>
        <dbReference type="SMART" id="SM00849"/>
    </source>
</evidence>
<dbReference type="CDD" id="cd07721">
    <property type="entry name" value="yflN-like_MBL-fold"/>
    <property type="match status" value="1"/>
</dbReference>
<dbReference type="Gene3D" id="3.60.15.10">
    <property type="entry name" value="Ribonuclease Z/Hydroxyacylglutathione hydrolase-like"/>
    <property type="match status" value="1"/>
</dbReference>
<organism evidence="2 3">
    <name type="scientific">Amphibacillus marinus</name>
    <dbReference type="NCBI Taxonomy" id="872970"/>
    <lineage>
        <taxon>Bacteria</taxon>
        <taxon>Bacillati</taxon>
        <taxon>Bacillota</taxon>
        <taxon>Bacilli</taxon>
        <taxon>Bacillales</taxon>
        <taxon>Bacillaceae</taxon>
        <taxon>Amphibacillus</taxon>
    </lineage>
</organism>
<dbReference type="STRING" id="872970.SAMN04488134_102279"/>
<proteinExistence type="predicted"/>
<dbReference type="PANTHER" id="PTHR42951">
    <property type="entry name" value="METALLO-BETA-LACTAMASE DOMAIN-CONTAINING"/>
    <property type="match status" value="1"/>
</dbReference>
<evidence type="ECO:0000313" key="3">
    <source>
        <dbReference type="Proteomes" id="UP000199300"/>
    </source>
</evidence>
<keyword evidence="3" id="KW-1185">Reference proteome</keyword>
<dbReference type="InterPro" id="IPR036866">
    <property type="entry name" value="RibonucZ/Hydroxyglut_hydro"/>
</dbReference>
<dbReference type="Proteomes" id="UP000199300">
    <property type="component" value="Unassembled WGS sequence"/>
</dbReference>
<dbReference type="PANTHER" id="PTHR42951:SF17">
    <property type="entry name" value="METALLO-BETA-LACTAMASE DOMAIN-CONTAINING PROTEIN"/>
    <property type="match status" value="1"/>
</dbReference>
<reference evidence="2 3" key="1">
    <citation type="submission" date="2016-10" db="EMBL/GenBank/DDBJ databases">
        <authorList>
            <person name="de Groot N.N."/>
        </authorList>
    </citation>
    <scope>NUCLEOTIDE SEQUENCE [LARGE SCALE GENOMIC DNA]</scope>
    <source>
        <strain evidence="2 3">CGMCC 1.10434</strain>
    </source>
</reference>
<dbReference type="RefSeq" id="WP_091495580.1">
    <property type="nucleotide sequence ID" value="NZ_FODJ01000002.1"/>
</dbReference>
<dbReference type="AlphaFoldDB" id="A0A1H8KFX6"/>
<name>A0A1H8KFX6_9BACI</name>
<evidence type="ECO:0000313" key="2">
    <source>
        <dbReference type="EMBL" id="SEN91850.1"/>
    </source>
</evidence>
<dbReference type="Pfam" id="PF00753">
    <property type="entry name" value="Lactamase_B"/>
    <property type="match status" value="1"/>
</dbReference>
<protein>
    <submittedName>
        <fullName evidence="2">Glyoxylase, beta-lactamase superfamily II</fullName>
    </submittedName>
</protein>
<dbReference type="InterPro" id="IPR050855">
    <property type="entry name" value="NDM-1-like"/>
</dbReference>
<dbReference type="OrthoDB" id="9802248at2"/>
<dbReference type="InterPro" id="IPR001279">
    <property type="entry name" value="Metallo-B-lactamas"/>
</dbReference>
<gene>
    <name evidence="2" type="ORF">SAMN04488134_102279</name>
</gene>